<evidence type="ECO:0000313" key="15">
    <source>
        <dbReference type="EMBL" id="KAA2236080.1"/>
    </source>
</evidence>
<evidence type="ECO:0000256" key="6">
    <source>
        <dbReference type="ARBA" id="ARBA00022692"/>
    </source>
</evidence>
<name>A0A5B2VC88_9HYPH</name>
<dbReference type="PANTHER" id="PTHR30529:SF1">
    <property type="entry name" value="CYTOCHROME B561 HOMOLOG 2"/>
    <property type="match status" value="1"/>
</dbReference>
<dbReference type="Pfam" id="PF01292">
    <property type="entry name" value="Ni_hydr_CYTB"/>
    <property type="match status" value="1"/>
</dbReference>
<sequence>MTDPRTDTAPRRVVVADAAATRSPQASAIAAEYDEVYADAQDNGTGGSYDNVIKALHWTIVAVVLLQLFMGYTLGGAEPGQPAGYVLGFHMGTGATILAIMLFRLGWRLTHLHHVPPSPKDLPRWLQIVSRVNHYYFYAALIAMPVLGLAWASSRGWQPTYFGLFPLPKILPNGSPLGNIAAIGHSVLAHLTVFAIALHVTGALYHRFGKHDRVIHRMLPSNRA</sequence>
<accession>A0A5B2VC88</accession>
<keyword evidence="6 13" id="KW-0812">Transmembrane</keyword>
<keyword evidence="9 13" id="KW-1133">Transmembrane helix</keyword>
<dbReference type="EMBL" id="VUOA01000028">
    <property type="protein sequence ID" value="KAA2236080.1"/>
    <property type="molecule type" value="Genomic_DNA"/>
</dbReference>
<keyword evidence="7" id="KW-0479">Metal-binding</keyword>
<dbReference type="GO" id="GO:0022904">
    <property type="term" value="P:respiratory electron transport chain"/>
    <property type="evidence" value="ECO:0007669"/>
    <property type="project" value="InterPro"/>
</dbReference>
<comment type="caution">
    <text evidence="15">The sequence shown here is derived from an EMBL/GenBank/DDBJ whole genome shotgun (WGS) entry which is preliminary data.</text>
</comment>
<evidence type="ECO:0000256" key="8">
    <source>
        <dbReference type="ARBA" id="ARBA00022982"/>
    </source>
</evidence>
<evidence type="ECO:0000256" key="7">
    <source>
        <dbReference type="ARBA" id="ARBA00022723"/>
    </source>
</evidence>
<keyword evidence="4" id="KW-1003">Cell membrane</keyword>
<comment type="cofactor">
    <cofactor evidence="1">
        <name>heme b</name>
        <dbReference type="ChEBI" id="CHEBI:60344"/>
    </cofactor>
</comment>
<evidence type="ECO:0000256" key="13">
    <source>
        <dbReference type="SAM" id="Phobius"/>
    </source>
</evidence>
<keyword evidence="3" id="KW-0813">Transport</keyword>
<feature type="domain" description="Cytochrome b561 bacterial/Ni-hydrogenase" evidence="14">
    <location>
        <begin position="49"/>
        <end position="220"/>
    </location>
</feature>
<dbReference type="Proteomes" id="UP000323142">
    <property type="component" value="Unassembled WGS sequence"/>
</dbReference>
<dbReference type="InterPro" id="IPR052168">
    <property type="entry name" value="Cytochrome_b561_oxidase"/>
</dbReference>
<comment type="subcellular location">
    <subcellularLocation>
        <location evidence="2">Cell membrane</location>
        <topology evidence="2">Multi-pass membrane protein</topology>
    </subcellularLocation>
</comment>
<evidence type="ECO:0000256" key="10">
    <source>
        <dbReference type="ARBA" id="ARBA00023004"/>
    </source>
</evidence>
<evidence type="ECO:0000256" key="5">
    <source>
        <dbReference type="ARBA" id="ARBA00022617"/>
    </source>
</evidence>
<reference evidence="15 16" key="1">
    <citation type="submission" date="2019-09" db="EMBL/GenBank/DDBJ databases">
        <title>Salinarimonas rosea gen. nov., sp. nov., a new member of the a-2 subgroup of the Proteobacteria.</title>
        <authorList>
            <person name="Liu J."/>
        </authorList>
    </citation>
    <scope>NUCLEOTIDE SEQUENCE [LARGE SCALE GENOMIC DNA]</scope>
    <source>
        <strain evidence="15 16">BN140002</strain>
    </source>
</reference>
<dbReference type="PANTHER" id="PTHR30529">
    <property type="entry name" value="CYTOCHROME B561"/>
    <property type="match status" value="1"/>
</dbReference>
<evidence type="ECO:0000256" key="3">
    <source>
        <dbReference type="ARBA" id="ARBA00022448"/>
    </source>
</evidence>
<dbReference type="OrthoDB" id="1247465at2"/>
<dbReference type="GO" id="GO:0005886">
    <property type="term" value="C:plasma membrane"/>
    <property type="evidence" value="ECO:0007669"/>
    <property type="project" value="UniProtKB-SubCell"/>
</dbReference>
<dbReference type="GO" id="GO:0009055">
    <property type="term" value="F:electron transfer activity"/>
    <property type="evidence" value="ECO:0007669"/>
    <property type="project" value="InterPro"/>
</dbReference>
<gene>
    <name evidence="15" type="ORF">F0L46_15290</name>
</gene>
<keyword evidence="8" id="KW-0249">Electron transport</keyword>
<dbReference type="SUPFAM" id="SSF81342">
    <property type="entry name" value="Transmembrane di-heme cytochromes"/>
    <property type="match status" value="1"/>
</dbReference>
<keyword evidence="10" id="KW-0408">Iron</keyword>
<dbReference type="InterPro" id="IPR011577">
    <property type="entry name" value="Cyt_b561_bac/Ni-Hgenase"/>
</dbReference>
<feature type="transmembrane region" description="Helical" evidence="13">
    <location>
        <begin position="83"/>
        <end position="103"/>
    </location>
</feature>
<keyword evidence="5" id="KW-0349">Heme</keyword>
<reference evidence="15 16" key="2">
    <citation type="submission" date="2019-09" db="EMBL/GenBank/DDBJ databases">
        <authorList>
            <person name="Jin C."/>
        </authorList>
    </citation>
    <scope>NUCLEOTIDE SEQUENCE [LARGE SCALE GENOMIC DNA]</scope>
    <source>
        <strain evidence="15 16">BN140002</strain>
    </source>
</reference>
<feature type="transmembrane region" description="Helical" evidence="13">
    <location>
        <begin position="135"/>
        <end position="157"/>
    </location>
</feature>
<evidence type="ECO:0000256" key="11">
    <source>
        <dbReference type="ARBA" id="ARBA00023136"/>
    </source>
</evidence>
<feature type="transmembrane region" description="Helical" evidence="13">
    <location>
        <begin position="177"/>
        <end position="205"/>
    </location>
</feature>
<evidence type="ECO:0000256" key="12">
    <source>
        <dbReference type="ARBA" id="ARBA00037975"/>
    </source>
</evidence>
<evidence type="ECO:0000256" key="4">
    <source>
        <dbReference type="ARBA" id="ARBA00022475"/>
    </source>
</evidence>
<dbReference type="InterPro" id="IPR016174">
    <property type="entry name" value="Di-haem_cyt_TM"/>
</dbReference>
<keyword evidence="11 13" id="KW-0472">Membrane</keyword>
<evidence type="ECO:0000256" key="9">
    <source>
        <dbReference type="ARBA" id="ARBA00022989"/>
    </source>
</evidence>
<dbReference type="AlphaFoldDB" id="A0A5B2VC88"/>
<feature type="transmembrane region" description="Helical" evidence="13">
    <location>
        <begin position="55"/>
        <end position="77"/>
    </location>
</feature>
<dbReference type="RefSeq" id="WP_149819052.1">
    <property type="nucleotide sequence ID" value="NZ_VUOA01000028.1"/>
</dbReference>
<evidence type="ECO:0000259" key="14">
    <source>
        <dbReference type="Pfam" id="PF01292"/>
    </source>
</evidence>
<organism evidence="15 16">
    <name type="scientific">Salinarimonas soli</name>
    <dbReference type="NCBI Taxonomy" id="1638099"/>
    <lineage>
        <taxon>Bacteria</taxon>
        <taxon>Pseudomonadati</taxon>
        <taxon>Pseudomonadota</taxon>
        <taxon>Alphaproteobacteria</taxon>
        <taxon>Hyphomicrobiales</taxon>
        <taxon>Salinarimonadaceae</taxon>
        <taxon>Salinarimonas</taxon>
    </lineage>
</organism>
<comment type="similarity">
    <text evidence="12">Belongs to the cytochrome b561 family.</text>
</comment>
<evidence type="ECO:0000256" key="2">
    <source>
        <dbReference type="ARBA" id="ARBA00004651"/>
    </source>
</evidence>
<evidence type="ECO:0000313" key="16">
    <source>
        <dbReference type="Proteomes" id="UP000323142"/>
    </source>
</evidence>
<proteinExistence type="inferred from homology"/>
<dbReference type="GO" id="GO:0020037">
    <property type="term" value="F:heme binding"/>
    <property type="evidence" value="ECO:0007669"/>
    <property type="project" value="TreeGrafter"/>
</dbReference>
<evidence type="ECO:0000256" key="1">
    <source>
        <dbReference type="ARBA" id="ARBA00001970"/>
    </source>
</evidence>
<protein>
    <submittedName>
        <fullName evidence="15">Cytochrome b</fullName>
    </submittedName>
</protein>
<keyword evidence="16" id="KW-1185">Reference proteome</keyword>
<dbReference type="GO" id="GO:0046872">
    <property type="term" value="F:metal ion binding"/>
    <property type="evidence" value="ECO:0007669"/>
    <property type="project" value="UniProtKB-KW"/>
</dbReference>